<proteinExistence type="predicted"/>
<evidence type="ECO:0000313" key="1">
    <source>
        <dbReference type="EMBL" id="WDE07290.1"/>
    </source>
</evidence>
<protein>
    <submittedName>
        <fullName evidence="1">Uncharacterized protein</fullName>
    </submittedName>
</protein>
<accession>A0AAF0CBN9</accession>
<dbReference type="RefSeq" id="WP_044840719.1">
    <property type="nucleotide sequence ID" value="NZ_CP059733.1"/>
</dbReference>
<evidence type="ECO:0000313" key="2">
    <source>
        <dbReference type="Proteomes" id="UP000032352"/>
    </source>
</evidence>
<dbReference type="Proteomes" id="UP000032352">
    <property type="component" value="Chromosome"/>
</dbReference>
<sequence>MYSAIEKRLKELENDQGTVVFNQVLSALNMAALKDKSVPKPYCAYVVPVSEVPKKSTMDTAGAMQKMEVTFAVVVGIQSRNDPTGTKGNLLLQLLLKDMGKSLLAFVPAPGYSGCLLGAGNLLKMADNGIWWMQRFTTTFYLESVYEH</sequence>
<dbReference type="Pfam" id="PF23840">
    <property type="entry name" value="Phage_tail_terminator"/>
    <property type="match status" value="1"/>
</dbReference>
<reference evidence="1 2" key="1">
    <citation type="journal article" date="2015" name="Genome Announc.">
        <title>Draft Genome Sequences of Marine Isolates of Thalassomonas viridans and Thalassomonas actiniarum.</title>
        <authorList>
            <person name="Olonade I."/>
            <person name="van Zyl L.J."/>
            <person name="Trindade M."/>
        </authorList>
    </citation>
    <scope>NUCLEOTIDE SEQUENCE [LARGE SCALE GENOMIC DNA]</scope>
    <source>
        <strain evidence="1 2">XOM25</strain>
    </source>
</reference>
<organism evidence="1 2">
    <name type="scientific">Thalassomonas viridans</name>
    <dbReference type="NCBI Taxonomy" id="137584"/>
    <lineage>
        <taxon>Bacteria</taxon>
        <taxon>Pseudomonadati</taxon>
        <taxon>Pseudomonadota</taxon>
        <taxon>Gammaproteobacteria</taxon>
        <taxon>Alteromonadales</taxon>
        <taxon>Colwelliaceae</taxon>
        <taxon>Thalassomonas</taxon>
    </lineage>
</organism>
<reference evidence="1 2" key="2">
    <citation type="journal article" date="2022" name="Mar. Drugs">
        <title>Bioassay-Guided Fractionation Leads to the Detection of Cholic Acid Generated by the Rare Thalassomonas sp.</title>
        <authorList>
            <person name="Pheiffer F."/>
            <person name="Schneider Y.K."/>
            <person name="Hansen E.H."/>
            <person name="Andersen J.H."/>
            <person name="Isaksson J."/>
            <person name="Busche T."/>
            <person name="R C."/>
            <person name="Kalinowski J."/>
            <person name="Zyl L.V."/>
            <person name="Trindade M."/>
        </authorList>
    </citation>
    <scope>NUCLEOTIDE SEQUENCE [LARGE SCALE GENOMIC DNA]</scope>
    <source>
        <strain evidence="1 2">XOM25</strain>
    </source>
</reference>
<name>A0AAF0CBN9_9GAMM</name>
<dbReference type="EMBL" id="CP059733">
    <property type="protein sequence ID" value="WDE07290.1"/>
    <property type="molecule type" value="Genomic_DNA"/>
</dbReference>
<dbReference type="AlphaFoldDB" id="A0AAF0CBN9"/>
<dbReference type="InterPro" id="IPR056912">
    <property type="entry name" value="Phage_JBD30_tail_term-like"/>
</dbReference>
<gene>
    <name evidence="1" type="ORF">SG34_010575</name>
</gene>
<dbReference type="KEGG" id="tvd:SG34_010575"/>
<keyword evidence="2" id="KW-1185">Reference proteome</keyword>